<evidence type="ECO:0000256" key="5">
    <source>
        <dbReference type="ARBA" id="ARBA00022967"/>
    </source>
</evidence>
<dbReference type="EMBL" id="BARV01004366">
    <property type="protein sequence ID" value="GAI17558.1"/>
    <property type="molecule type" value="Genomic_DNA"/>
</dbReference>
<dbReference type="PANTHER" id="PTHR43790">
    <property type="entry name" value="CARBOHYDRATE TRANSPORT ATP-BINDING PROTEIN MG119-RELATED"/>
    <property type="match status" value="1"/>
</dbReference>
<evidence type="ECO:0000256" key="3">
    <source>
        <dbReference type="ARBA" id="ARBA00022741"/>
    </source>
</evidence>
<organism evidence="8">
    <name type="scientific">marine sediment metagenome</name>
    <dbReference type="NCBI Taxonomy" id="412755"/>
    <lineage>
        <taxon>unclassified sequences</taxon>
        <taxon>metagenomes</taxon>
        <taxon>ecological metagenomes</taxon>
    </lineage>
</organism>
<dbReference type="AlphaFoldDB" id="X1LEP2"/>
<evidence type="ECO:0000259" key="7">
    <source>
        <dbReference type="Pfam" id="PF00005"/>
    </source>
</evidence>
<gene>
    <name evidence="8" type="ORF">S06H3_09754</name>
</gene>
<keyword evidence="3" id="KW-0547">Nucleotide-binding</keyword>
<evidence type="ECO:0000313" key="8">
    <source>
        <dbReference type="EMBL" id="GAI17558.1"/>
    </source>
</evidence>
<proteinExistence type="predicted"/>
<keyword evidence="5" id="KW-1278">Translocase</keyword>
<dbReference type="PANTHER" id="PTHR43790:SF3">
    <property type="entry name" value="D-ALLOSE IMPORT ATP-BINDING PROTEIN ALSA-RELATED"/>
    <property type="match status" value="1"/>
</dbReference>
<accession>X1LEP2</accession>
<comment type="caution">
    <text evidence="8">The sequence shown here is derived from an EMBL/GenBank/DDBJ whole genome shotgun (WGS) entry which is preliminary data.</text>
</comment>
<keyword evidence="2" id="KW-1003">Cell membrane</keyword>
<keyword evidence="4" id="KW-0067">ATP-binding</keyword>
<sequence>MDRNREFEITDEYGKYIEIKASGWEQLVEDLSGGNQQKVVLAKWIATKPRILIMDEPTKGIDVATKATVHNFISELAKQGIAVILISSELPEILGMSHNIIVMHEGVVTAKFTRKEANSEKTIKAAIGSISK</sequence>
<evidence type="ECO:0000256" key="1">
    <source>
        <dbReference type="ARBA" id="ARBA00022448"/>
    </source>
</evidence>
<dbReference type="InterPro" id="IPR003439">
    <property type="entry name" value="ABC_transporter-like_ATP-bd"/>
</dbReference>
<dbReference type="Pfam" id="PF00005">
    <property type="entry name" value="ABC_tran"/>
    <property type="match status" value="1"/>
</dbReference>
<dbReference type="GO" id="GO:0005524">
    <property type="term" value="F:ATP binding"/>
    <property type="evidence" value="ECO:0007669"/>
    <property type="project" value="UniProtKB-KW"/>
</dbReference>
<evidence type="ECO:0000256" key="6">
    <source>
        <dbReference type="ARBA" id="ARBA00023136"/>
    </source>
</evidence>
<feature type="domain" description="ABC transporter" evidence="7">
    <location>
        <begin position="21"/>
        <end position="58"/>
    </location>
</feature>
<protein>
    <recommendedName>
        <fullName evidence="7">ABC transporter domain-containing protein</fullName>
    </recommendedName>
</protein>
<dbReference type="SUPFAM" id="SSF52540">
    <property type="entry name" value="P-loop containing nucleoside triphosphate hydrolases"/>
    <property type="match status" value="1"/>
</dbReference>
<keyword evidence="6" id="KW-0472">Membrane</keyword>
<reference evidence="8" key="1">
    <citation type="journal article" date="2014" name="Front. Microbiol.">
        <title>High frequency of phylogenetically diverse reductive dehalogenase-homologous genes in deep subseafloor sedimentary metagenomes.</title>
        <authorList>
            <person name="Kawai M."/>
            <person name="Futagami T."/>
            <person name="Toyoda A."/>
            <person name="Takaki Y."/>
            <person name="Nishi S."/>
            <person name="Hori S."/>
            <person name="Arai W."/>
            <person name="Tsubouchi T."/>
            <person name="Morono Y."/>
            <person name="Uchiyama I."/>
            <person name="Ito T."/>
            <person name="Fujiyama A."/>
            <person name="Inagaki F."/>
            <person name="Takami H."/>
        </authorList>
    </citation>
    <scope>NUCLEOTIDE SEQUENCE</scope>
    <source>
        <strain evidence="8">Expedition CK06-06</strain>
    </source>
</reference>
<dbReference type="InterPro" id="IPR027417">
    <property type="entry name" value="P-loop_NTPase"/>
</dbReference>
<dbReference type="InterPro" id="IPR050107">
    <property type="entry name" value="ABC_carbohydrate_import_ATPase"/>
</dbReference>
<keyword evidence="1" id="KW-0813">Transport</keyword>
<name>X1LEP2_9ZZZZ</name>
<dbReference type="GO" id="GO:0016887">
    <property type="term" value="F:ATP hydrolysis activity"/>
    <property type="evidence" value="ECO:0007669"/>
    <property type="project" value="InterPro"/>
</dbReference>
<evidence type="ECO:0000256" key="4">
    <source>
        <dbReference type="ARBA" id="ARBA00022840"/>
    </source>
</evidence>
<evidence type="ECO:0000256" key="2">
    <source>
        <dbReference type="ARBA" id="ARBA00022475"/>
    </source>
</evidence>
<dbReference type="Gene3D" id="3.40.50.300">
    <property type="entry name" value="P-loop containing nucleotide triphosphate hydrolases"/>
    <property type="match status" value="1"/>
</dbReference>